<protein>
    <submittedName>
        <fullName evidence="2">Uncharacterized protein DUF1439</fullName>
    </submittedName>
</protein>
<evidence type="ECO:0000313" key="3">
    <source>
        <dbReference type="Proteomes" id="UP000321583"/>
    </source>
</evidence>
<keyword evidence="1" id="KW-0732">Signal</keyword>
<name>A0A562DIS4_9GAMM</name>
<dbReference type="EMBL" id="VLJS01000065">
    <property type="protein sequence ID" value="TWH09552.1"/>
    <property type="molecule type" value="Genomic_DNA"/>
</dbReference>
<keyword evidence="3" id="KW-1185">Reference proteome</keyword>
<feature type="chain" id="PRO_5022020972" evidence="1">
    <location>
        <begin position="23"/>
        <end position="190"/>
    </location>
</feature>
<proteinExistence type="predicted"/>
<dbReference type="Proteomes" id="UP000321583">
    <property type="component" value="Unassembled WGS sequence"/>
</dbReference>
<comment type="caution">
    <text evidence="2">The sequence shown here is derived from an EMBL/GenBank/DDBJ whole genome shotgun (WGS) entry which is preliminary data.</text>
</comment>
<feature type="signal peptide" evidence="1">
    <location>
        <begin position="1"/>
        <end position="22"/>
    </location>
</feature>
<organism evidence="2 3">
    <name type="scientific">Pseudoxanthomonas taiwanensis J19</name>
    <dbReference type="NCBI Taxonomy" id="935569"/>
    <lineage>
        <taxon>Bacteria</taxon>
        <taxon>Pseudomonadati</taxon>
        <taxon>Pseudomonadota</taxon>
        <taxon>Gammaproteobacteria</taxon>
        <taxon>Lysobacterales</taxon>
        <taxon>Lysobacteraceae</taxon>
        <taxon>Pseudoxanthomonas</taxon>
    </lineage>
</organism>
<reference evidence="2 3" key="1">
    <citation type="submission" date="2019-07" db="EMBL/GenBank/DDBJ databases">
        <title>Genome sequencing of lignin-degrading bacterial isolates.</title>
        <authorList>
            <person name="Gladden J."/>
        </authorList>
    </citation>
    <scope>NUCLEOTIDE SEQUENCE [LARGE SCALE GENOMIC DNA]</scope>
    <source>
        <strain evidence="2 3">J19</strain>
    </source>
</reference>
<dbReference type="AlphaFoldDB" id="A0A562DIS4"/>
<gene>
    <name evidence="2" type="ORF">L613_003600000220</name>
</gene>
<evidence type="ECO:0000313" key="2">
    <source>
        <dbReference type="EMBL" id="TWH09552.1"/>
    </source>
</evidence>
<dbReference type="RefSeq" id="WP_028915324.1">
    <property type="nucleotide sequence ID" value="NZ_VLJS01000065.1"/>
</dbReference>
<dbReference type="Gene3D" id="3.15.10.40">
    <property type="entry name" value="Uncharacterised protein PF07273, DUF1439"/>
    <property type="match status" value="1"/>
</dbReference>
<accession>A0A562DIS4</accession>
<sequence>MRLSRPLLVLLAALLALPPALAAPRFEGRQVSVQAADAQAFLQGRFPQRHSALGGLLELTVSNPRLELPPGTRMRLGLDLAAATAGGTPTPVGRVQLSSALRYDPARKAFFLEQPAIEDFRPAQAGLALDEGTRGLLNAWLADYARSEPVYRIEPPLAALLGGVQVEAAGVRDGQLYVLLDRDPALPASE</sequence>
<evidence type="ECO:0000256" key="1">
    <source>
        <dbReference type="SAM" id="SignalP"/>
    </source>
</evidence>